<dbReference type="Pfam" id="PF01494">
    <property type="entry name" value="FAD_binding_3"/>
    <property type="match status" value="1"/>
</dbReference>
<dbReference type="GO" id="GO:0071949">
    <property type="term" value="F:FAD binding"/>
    <property type="evidence" value="ECO:0007669"/>
    <property type="project" value="InterPro"/>
</dbReference>
<sequence length="484" mass="53680">MSNSNNVLKFVITGAGIAGLTCAYFVKRAGHDVVVLEKSSRREQSEPGLQNEDGGVRIPPNMMRLLQELPGMEEMLNAKATKCAGILFHQCKADGSAELVGQMDFSQEIMDDLGCDFFFIPHKHLHEHLYTLCVDCGVEIRHEFEVVEVQTSRPPHVDSPKVFSKSGQYVTGDIVIGADGKNSVARGVLLAEQDEAEEADSTTTGSEKSALSPIKAIVGATLSIPVSLLESDPELEALLRVENHWMVYMGDGTSVAMARYGPDIYLLDLTYGQPPLLDNEDEEWLSGGTPVQSVLEKVQEYDARVKKLVSLAKTSHWNVQTVYDLQRYVSKFNQVMVVGDAAHSIYINGTHNTAAAFEDAFTLGRLFSRFSFSRQSQSNASFLLSSYQQIQQKRTRAMETSEMNTMLLLGIPPGSEREGRNNGFRLTLHLEGADDETLERVWAGYVAQFNYDARDAVDEWWMTWARPGNRESLIIDGVSVISAH</sequence>
<dbReference type="InterPro" id="IPR036188">
    <property type="entry name" value="FAD/NAD-bd_sf"/>
</dbReference>
<evidence type="ECO:0000256" key="4">
    <source>
        <dbReference type="ARBA" id="ARBA00023002"/>
    </source>
</evidence>
<dbReference type="AlphaFoldDB" id="A0A9W9E1C7"/>
<keyword evidence="6" id="KW-1133">Transmembrane helix</keyword>
<dbReference type="Gene3D" id="3.50.50.60">
    <property type="entry name" value="FAD/NAD(P)-binding domain"/>
    <property type="match status" value="1"/>
</dbReference>
<proteinExistence type="inferred from homology"/>
<reference evidence="8" key="1">
    <citation type="submission" date="2022-08" db="EMBL/GenBank/DDBJ databases">
        <authorList>
            <consortium name="DOE Joint Genome Institute"/>
            <person name="Min B."/>
            <person name="Riley R."/>
            <person name="Sierra-Patev S."/>
            <person name="Naranjo-Ortiz M."/>
            <person name="Looney B."/>
            <person name="Konkel Z."/>
            <person name="Slot J.C."/>
            <person name="Sakamoto Y."/>
            <person name="Steenwyk J.L."/>
            <person name="Rokas A."/>
            <person name="Carro J."/>
            <person name="Camarero S."/>
            <person name="Ferreira P."/>
            <person name="Molpeceres G."/>
            <person name="Ruiz-Duenas F.J."/>
            <person name="Serrano A."/>
            <person name="Henrissat B."/>
            <person name="Drula E."/>
            <person name="Hughes K.W."/>
            <person name="Mata J.L."/>
            <person name="Ishikawa N.K."/>
            <person name="Vargas-Isla R."/>
            <person name="Ushijima S."/>
            <person name="Smith C.A."/>
            <person name="Ahrendt S."/>
            <person name="Andreopoulos W."/>
            <person name="He G."/>
            <person name="Labutti K."/>
            <person name="Lipzen A."/>
            <person name="Ng V."/>
            <person name="Sandor L."/>
            <person name="Barry K."/>
            <person name="Martinez A.T."/>
            <person name="Xiao Y."/>
            <person name="Gibbons J.G."/>
            <person name="Terashima K."/>
            <person name="Hibbett D.S."/>
            <person name="Grigoriev I.V."/>
        </authorList>
    </citation>
    <scope>NUCLEOTIDE SEQUENCE</scope>
    <source>
        <strain evidence="8">Sp2 HRB7682 ss15</strain>
    </source>
</reference>
<accession>A0A9W9E1C7</accession>
<name>A0A9W9E1C7_9AGAR</name>
<dbReference type="PRINTS" id="PR00420">
    <property type="entry name" value="RNGMNOXGNASE"/>
</dbReference>
<comment type="similarity">
    <text evidence="1">Belongs to the paxM FAD-dependent monooxygenase family.</text>
</comment>
<dbReference type="PANTHER" id="PTHR13789:SF309">
    <property type="entry name" value="PUTATIVE (AFU_ORTHOLOGUE AFUA_6G14510)-RELATED"/>
    <property type="match status" value="1"/>
</dbReference>
<gene>
    <name evidence="8" type="ORF">C8J55DRAFT_553504</name>
</gene>
<dbReference type="InterPro" id="IPR002938">
    <property type="entry name" value="FAD-bd"/>
</dbReference>
<feature type="transmembrane region" description="Helical" evidence="6">
    <location>
        <begin position="7"/>
        <end position="26"/>
    </location>
</feature>
<dbReference type="SUPFAM" id="SSF51905">
    <property type="entry name" value="FAD/NAD(P)-binding domain"/>
    <property type="match status" value="1"/>
</dbReference>
<evidence type="ECO:0000259" key="7">
    <source>
        <dbReference type="Pfam" id="PF01494"/>
    </source>
</evidence>
<protein>
    <recommendedName>
        <fullName evidence="7">FAD-binding domain-containing protein</fullName>
    </recommendedName>
</protein>
<keyword evidence="5" id="KW-0503">Monooxygenase</keyword>
<evidence type="ECO:0000256" key="5">
    <source>
        <dbReference type="ARBA" id="ARBA00023033"/>
    </source>
</evidence>
<evidence type="ECO:0000256" key="6">
    <source>
        <dbReference type="SAM" id="Phobius"/>
    </source>
</evidence>
<reference evidence="8" key="2">
    <citation type="journal article" date="2023" name="Proc. Natl. Acad. Sci. U.S.A.">
        <title>A global phylogenomic analysis of the shiitake genus Lentinula.</title>
        <authorList>
            <person name="Sierra-Patev S."/>
            <person name="Min B."/>
            <person name="Naranjo-Ortiz M."/>
            <person name="Looney B."/>
            <person name="Konkel Z."/>
            <person name="Slot J.C."/>
            <person name="Sakamoto Y."/>
            <person name="Steenwyk J.L."/>
            <person name="Rokas A."/>
            <person name="Carro J."/>
            <person name="Camarero S."/>
            <person name="Ferreira P."/>
            <person name="Molpeceres G."/>
            <person name="Ruiz-Duenas F.J."/>
            <person name="Serrano A."/>
            <person name="Henrissat B."/>
            <person name="Drula E."/>
            <person name="Hughes K.W."/>
            <person name="Mata J.L."/>
            <person name="Ishikawa N.K."/>
            <person name="Vargas-Isla R."/>
            <person name="Ushijima S."/>
            <person name="Smith C.A."/>
            <person name="Donoghue J."/>
            <person name="Ahrendt S."/>
            <person name="Andreopoulos W."/>
            <person name="He G."/>
            <person name="LaButti K."/>
            <person name="Lipzen A."/>
            <person name="Ng V."/>
            <person name="Riley R."/>
            <person name="Sandor L."/>
            <person name="Barry K."/>
            <person name="Martinez A.T."/>
            <person name="Xiao Y."/>
            <person name="Gibbons J.G."/>
            <person name="Terashima K."/>
            <person name="Grigoriev I.V."/>
            <person name="Hibbett D."/>
        </authorList>
    </citation>
    <scope>NUCLEOTIDE SEQUENCE</scope>
    <source>
        <strain evidence="8">Sp2 HRB7682 ss15</strain>
    </source>
</reference>
<organism evidence="8 9">
    <name type="scientific">Lentinula lateritia</name>
    <dbReference type="NCBI Taxonomy" id="40482"/>
    <lineage>
        <taxon>Eukaryota</taxon>
        <taxon>Fungi</taxon>
        <taxon>Dikarya</taxon>
        <taxon>Basidiomycota</taxon>
        <taxon>Agaricomycotina</taxon>
        <taxon>Agaricomycetes</taxon>
        <taxon>Agaricomycetidae</taxon>
        <taxon>Agaricales</taxon>
        <taxon>Marasmiineae</taxon>
        <taxon>Omphalotaceae</taxon>
        <taxon>Lentinula</taxon>
    </lineage>
</organism>
<evidence type="ECO:0000313" key="8">
    <source>
        <dbReference type="EMBL" id="KAJ4495744.1"/>
    </source>
</evidence>
<dbReference type="GO" id="GO:0004497">
    <property type="term" value="F:monooxygenase activity"/>
    <property type="evidence" value="ECO:0007669"/>
    <property type="project" value="UniProtKB-KW"/>
</dbReference>
<dbReference type="InterPro" id="IPR050493">
    <property type="entry name" value="FAD-dep_Monooxygenase_BioMet"/>
</dbReference>
<comment type="caution">
    <text evidence="8">The sequence shown here is derived from an EMBL/GenBank/DDBJ whole genome shotgun (WGS) entry which is preliminary data.</text>
</comment>
<keyword evidence="4" id="KW-0560">Oxidoreductase</keyword>
<evidence type="ECO:0000256" key="3">
    <source>
        <dbReference type="ARBA" id="ARBA00022827"/>
    </source>
</evidence>
<keyword evidence="2" id="KW-0285">Flavoprotein</keyword>
<evidence type="ECO:0000313" key="9">
    <source>
        <dbReference type="Proteomes" id="UP001150238"/>
    </source>
</evidence>
<dbReference type="Proteomes" id="UP001150238">
    <property type="component" value="Unassembled WGS sequence"/>
</dbReference>
<feature type="domain" description="FAD-binding" evidence="7">
    <location>
        <begin position="11"/>
        <end position="371"/>
    </location>
</feature>
<keyword evidence="6" id="KW-0812">Transmembrane</keyword>
<dbReference type="PANTHER" id="PTHR13789">
    <property type="entry name" value="MONOOXYGENASE"/>
    <property type="match status" value="1"/>
</dbReference>
<keyword evidence="3" id="KW-0274">FAD</keyword>
<keyword evidence="6" id="KW-0472">Membrane</keyword>
<dbReference type="EMBL" id="JANVFS010000001">
    <property type="protein sequence ID" value="KAJ4495744.1"/>
    <property type="molecule type" value="Genomic_DNA"/>
</dbReference>
<evidence type="ECO:0000256" key="2">
    <source>
        <dbReference type="ARBA" id="ARBA00022630"/>
    </source>
</evidence>
<evidence type="ECO:0000256" key="1">
    <source>
        <dbReference type="ARBA" id="ARBA00007992"/>
    </source>
</evidence>